<dbReference type="InterPro" id="IPR017926">
    <property type="entry name" value="GATASE"/>
</dbReference>
<dbReference type="SUPFAM" id="SSF52317">
    <property type="entry name" value="Class I glutamine amidotransferase-like"/>
    <property type="match status" value="1"/>
</dbReference>
<keyword evidence="2" id="KW-0315">Glutamine amidotransferase</keyword>
<dbReference type="Gene3D" id="3.40.50.880">
    <property type="match status" value="1"/>
</dbReference>
<dbReference type="PROSITE" id="PS51273">
    <property type="entry name" value="GATASE_TYPE_1"/>
    <property type="match status" value="1"/>
</dbReference>
<comment type="caution">
    <text evidence="2">The sequence shown here is derived from an EMBL/GenBank/DDBJ whole genome shotgun (WGS) entry which is preliminary data.</text>
</comment>
<organism evidence="2 3">
    <name type="scientific">Thiohalorhabdus methylotrophus</name>
    <dbReference type="NCBI Taxonomy" id="3242694"/>
    <lineage>
        <taxon>Bacteria</taxon>
        <taxon>Pseudomonadati</taxon>
        <taxon>Pseudomonadota</taxon>
        <taxon>Gammaproteobacteria</taxon>
        <taxon>Thiohalorhabdales</taxon>
        <taxon>Thiohalorhabdaceae</taxon>
        <taxon>Thiohalorhabdus</taxon>
    </lineage>
</organism>
<dbReference type="EMBL" id="JBGUAW010000002">
    <property type="protein sequence ID" value="MFA9459852.1"/>
    <property type="molecule type" value="Genomic_DNA"/>
</dbReference>
<keyword evidence="3" id="KW-1185">Reference proteome</keyword>
<dbReference type="RefSeq" id="WP_373654637.1">
    <property type="nucleotide sequence ID" value="NZ_JBGUAW010000002.1"/>
</dbReference>
<dbReference type="InterPro" id="IPR029062">
    <property type="entry name" value="Class_I_gatase-like"/>
</dbReference>
<reference evidence="2 3" key="1">
    <citation type="submission" date="2024-08" db="EMBL/GenBank/DDBJ databases">
        <title>Whole-genome sequencing of halo(alkali)philic microorganisms from hypersaline lakes.</title>
        <authorList>
            <person name="Sorokin D.Y."/>
            <person name="Merkel A.Y."/>
            <person name="Messina E."/>
            <person name="Yakimov M."/>
        </authorList>
    </citation>
    <scope>NUCLEOTIDE SEQUENCE [LARGE SCALE GENOMIC DNA]</scope>
    <source>
        <strain evidence="2 3">Cl-TMA</strain>
    </source>
</reference>
<evidence type="ECO:0000313" key="3">
    <source>
        <dbReference type="Proteomes" id="UP001575181"/>
    </source>
</evidence>
<name>A0ABV4TRE9_9GAMM</name>
<proteinExistence type="predicted"/>
<evidence type="ECO:0000313" key="2">
    <source>
        <dbReference type="EMBL" id="MFA9459852.1"/>
    </source>
</evidence>
<feature type="domain" description="Glutamine amidotransferase" evidence="1">
    <location>
        <begin position="45"/>
        <end position="185"/>
    </location>
</feature>
<accession>A0ABV4TRE9</accession>
<protein>
    <submittedName>
        <fullName evidence="2">Type 1 glutamine amidotransferase</fullName>
    </submittedName>
</protein>
<dbReference type="Pfam" id="PF00117">
    <property type="entry name" value="GATase"/>
    <property type="match status" value="1"/>
</dbReference>
<evidence type="ECO:0000259" key="1">
    <source>
        <dbReference type="Pfam" id="PF00117"/>
    </source>
</evidence>
<gene>
    <name evidence="2" type="ORF">ACERLL_03325</name>
</gene>
<sequence>MRQFFVIQHSHHEFLGTIEKQLEHREIGFVYIRPFLGQSVPGTPQDKDALFLLAGPMDPTEKDDFPYLTEEEFLAGQFLKNDQPVVGIGLGAQLLAEHYGGAASEDPELTAEFVTARKTEAGEGDALAEELDGQEVFLWHAGSVTLPEGVAPTLVDERDRWLAFRPHPMAYALLFRPEIKPGMIEDMVMEDRPCPEGVGNLLEYSRASWGAGRMQAVTDKVVMALVKELALMQPHAQEGPGYELNVRDD</sequence>
<dbReference type="Proteomes" id="UP001575181">
    <property type="component" value="Unassembled WGS sequence"/>
</dbReference>